<sequence>MAEELFDVVDEHDHVQAQLPRSEVHRRNLLHRAVSIFVFNTRGELLLQMRSASKDQFPNCWTSSASGHVTAGDDYDETAHRELEEELGLTCDITRVAKFDASPDSAYEFTVLYKAVTDDAPVPDPEEISDVKFASLDDWKEQAAAQPELFTPPFRLLLDWYMERGTNQ</sequence>
<dbReference type="PANTHER" id="PTHR10885">
    <property type="entry name" value="ISOPENTENYL-DIPHOSPHATE DELTA-ISOMERASE"/>
    <property type="match status" value="1"/>
</dbReference>
<dbReference type="EMBL" id="CP036268">
    <property type="protein sequence ID" value="QDT36830.1"/>
    <property type="molecule type" value="Genomic_DNA"/>
</dbReference>
<dbReference type="Pfam" id="PF00293">
    <property type="entry name" value="NUDIX"/>
    <property type="match status" value="1"/>
</dbReference>
<dbReference type="InterPro" id="IPR000086">
    <property type="entry name" value="NUDIX_hydrolase_dom"/>
</dbReference>
<organism evidence="2 3">
    <name type="scientific">Stratiformator vulcanicus</name>
    <dbReference type="NCBI Taxonomy" id="2527980"/>
    <lineage>
        <taxon>Bacteria</taxon>
        <taxon>Pseudomonadati</taxon>
        <taxon>Planctomycetota</taxon>
        <taxon>Planctomycetia</taxon>
        <taxon>Planctomycetales</taxon>
        <taxon>Planctomycetaceae</taxon>
        <taxon>Stratiformator</taxon>
    </lineage>
</organism>
<dbReference type="OrthoDB" id="9786032at2"/>
<dbReference type="PROSITE" id="PS51462">
    <property type="entry name" value="NUDIX"/>
    <property type="match status" value="1"/>
</dbReference>
<dbReference type="CDD" id="cd04692">
    <property type="entry name" value="NUDIX_Hydrolase"/>
    <property type="match status" value="1"/>
</dbReference>
<dbReference type="AlphaFoldDB" id="A0A517QZ63"/>
<dbReference type="Proteomes" id="UP000317318">
    <property type="component" value="Chromosome"/>
</dbReference>
<feature type="domain" description="Nudix hydrolase" evidence="1">
    <location>
        <begin position="29"/>
        <end position="156"/>
    </location>
</feature>
<dbReference type="Gene3D" id="3.90.79.10">
    <property type="entry name" value="Nucleoside Triphosphate Pyrophosphohydrolase"/>
    <property type="match status" value="1"/>
</dbReference>
<dbReference type="GO" id="GO:0004452">
    <property type="term" value="F:isopentenyl-diphosphate delta-isomerase activity"/>
    <property type="evidence" value="ECO:0007669"/>
    <property type="project" value="UniProtKB-EC"/>
</dbReference>
<protein>
    <submittedName>
        <fullName evidence="2">Isopentenyl-diphosphate Delta-isomerase</fullName>
        <ecNumber evidence="2">5.3.3.2</ecNumber>
    </submittedName>
</protein>
<keyword evidence="3" id="KW-1185">Reference proteome</keyword>
<dbReference type="RefSeq" id="WP_145363003.1">
    <property type="nucleotide sequence ID" value="NZ_CP036268.1"/>
</dbReference>
<proteinExistence type="predicted"/>
<dbReference type="KEGG" id="svp:Pan189_11930"/>
<name>A0A517QZ63_9PLAN</name>
<gene>
    <name evidence="2" type="primary">idi</name>
    <name evidence="2" type="ORF">Pan189_11930</name>
</gene>
<reference evidence="2 3" key="1">
    <citation type="submission" date="2019-02" db="EMBL/GenBank/DDBJ databases">
        <title>Deep-cultivation of Planctomycetes and their phenomic and genomic characterization uncovers novel biology.</title>
        <authorList>
            <person name="Wiegand S."/>
            <person name="Jogler M."/>
            <person name="Boedeker C."/>
            <person name="Pinto D."/>
            <person name="Vollmers J."/>
            <person name="Rivas-Marin E."/>
            <person name="Kohn T."/>
            <person name="Peeters S.H."/>
            <person name="Heuer A."/>
            <person name="Rast P."/>
            <person name="Oberbeckmann S."/>
            <person name="Bunk B."/>
            <person name="Jeske O."/>
            <person name="Meyerdierks A."/>
            <person name="Storesund J.E."/>
            <person name="Kallscheuer N."/>
            <person name="Luecker S."/>
            <person name="Lage O.M."/>
            <person name="Pohl T."/>
            <person name="Merkel B.J."/>
            <person name="Hornburger P."/>
            <person name="Mueller R.-W."/>
            <person name="Bruemmer F."/>
            <person name="Labrenz M."/>
            <person name="Spormann A.M."/>
            <person name="Op den Camp H."/>
            <person name="Overmann J."/>
            <person name="Amann R."/>
            <person name="Jetten M.S.M."/>
            <person name="Mascher T."/>
            <person name="Medema M.H."/>
            <person name="Devos D.P."/>
            <person name="Kaster A.-K."/>
            <person name="Ovreas L."/>
            <person name="Rohde M."/>
            <person name="Galperin M.Y."/>
            <person name="Jogler C."/>
        </authorList>
    </citation>
    <scope>NUCLEOTIDE SEQUENCE [LARGE SCALE GENOMIC DNA]</scope>
    <source>
        <strain evidence="2 3">Pan189</strain>
    </source>
</reference>
<accession>A0A517QZ63</accession>
<dbReference type="SUPFAM" id="SSF55811">
    <property type="entry name" value="Nudix"/>
    <property type="match status" value="1"/>
</dbReference>
<evidence type="ECO:0000313" key="3">
    <source>
        <dbReference type="Proteomes" id="UP000317318"/>
    </source>
</evidence>
<evidence type="ECO:0000259" key="1">
    <source>
        <dbReference type="PROSITE" id="PS51462"/>
    </source>
</evidence>
<dbReference type="PANTHER" id="PTHR10885:SF0">
    <property type="entry name" value="ISOPENTENYL-DIPHOSPHATE DELTA-ISOMERASE"/>
    <property type="match status" value="1"/>
</dbReference>
<dbReference type="EC" id="5.3.3.2" evidence="2"/>
<dbReference type="InterPro" id="IPR015797">
    <property type="entry name" value="NUDIX_hydrolase-like_dom_sf"/>
</dbReference>
<keyword evidence="2" id="KW-0413">Isomerase</keyword>
<evidence type="ECO:0000313" key="2">
    <source>
        <dbReference type="EMBL" id="QDT36830.1"/>
    </source>
</evidence>